<evidence type="ECO:0000256" key="1">
    <source>
        <dbReference type="SAM" id="MobiDB-lite"/>
    </source>
</evidence>
<dbReference type="Proteomes" id="UP000694561">
    <property type="component" value="Unplaced"/>
</dbReference>
<dbReference type="AlphaFoldDB" id="A0A8C6B9Q6"/>
<reference evidence="4" key="2">
    <citation type="submission" date="2025-09" db="UniProtKB">
        <authorList>
            <consortium name="Ensembl"/>
        </authorList>
    </citation>
    <scope>IDENTIFICATION</scope>
</reference>
<protein>
    <submittedName>
        <fullName evidence="4">BOC cell adhesion associated, onco regulated</fullName>
    </submittedName>
</protein>
<sequence>MSRGMMITQRGKRSEVTLACLLLAMAGCFANLNEVPQVTVQPSSTVQKLGGTVILGCVVEPPCMNTTWRLNGKELNGSDDALGVLITRGTLVITALSNHTVGRYQCVARMAAGAVASVPATVTLASESAPLPSHSVSVPHPDQTPCHQSH</sequence>
<gene>
    <name evidence="4" type="primary">BOC</name>
</gene>
<dbReference type="PROSITE" id="PS51257">
    <property type="entry name" value="PROKAR_LIPOPROTEIN"/>
    <property type="match status" value="1"/>
</dbReference>
<dbReference type="FunFam" id="2.60.40.10:FF:000737">
    <property type="entry name" value="brother of CDO isoform X1"/>
    <property type="match status" value="1"/>
</dbReference>
<feature type="compositionally biased region" description="Low complexity" evidence="1">
    <location>
        <begin position="132"/>
        <end position="141"/>
    </location>
</feature>
<evidence type="ECO:0000259" key="3">
    <source>
        <dbReference type="PROSITE" id="PS50835"/>
    </source>
</evidence>
<dbReference type="PROSITE" id="PS50835">
    <property type="entry name" value="IG_LIKE"/>
    <property type="match status" value="1"/>
</dbReference>
<evidence type="ECO:0000313" key="4">
    <source>
        <dbReference type="Ensembl" id="ENSMMNP00015013253.1"/>
    </source>
</evidence>
<feature type="domain" description="Ig-like" evidence="3">
    <location>
        <begin position="36"/>
        <end position="123"/>
    </location>
</feature>
<name>A0A8C6B9Q6_MONMO</name>
<organism evidence="4 5">
    <name type="scientific">Monodon monoceros</name>
    <name type="common">Narwhal</name>
    <name type="synonym">Ceratodon monodon</name>
    <dbReference type="NCBI Taxonomy" id="40151"/>
    <lineage>
        <taxon>Eukaryota</taxon>
        <taxon>Metazoa</taxon>
        <taxon>Chordata</taxon>
        <taxon>Craniata</taxon>
        <taxon>Vertebrata</taxon>
        <taxon>Euteleostomi</taxon>
        <taxon>Mammalia</taxon>
        <taxon>Eutheria</taxon>
        <taxon>Laurasiatheria</taxon>
        <taxon>Artiodactyla</taxon>
        <taxon>Whippomorpha</taxon>
        <taxon>Cetacea</taxon>
        <taxon>Odontoceti</taxon>
        <taxon>Monodontidae</taxon>
        <taxon>Monodon</taxon>
    </lineage>
</organism>
<feature type="region of interest" description="Disordered" evidence="1">
    <location>
        <begin position="130"/>
        <end position="150"/>
    </location>
</feature>
<proteinExistence type="predicted"/>
<dbReference type="Gene3D" id="2.60.40.10">
    <property type="entry name" value="Immunoglobulins"/>
    <property type="match status" value="1"/>
</dbReference>
<dbReference type="SUPFAM" id="SSF48726">
    <property type="entry name" value="Immunoglobulin"/>
    <property type="match status" value="1"/>
</dbReference>
<dbReference type="InterPro" id="IPR007110">
    <property type="entry name" value="Ig-like_dom"/>
</dbReference>
<keyword evidence="5" id="KW-1185">Reference proteome</keyword>
<reference evidence="4" key="1">
    <citation type="submission" date="2025-08" db="UniProtKB">
        <authorList>
            <consortium name="Ensembl"/>
        </authorList>
    </citation>
    <scope>IDENTIFICATION</scope>
</reference>
<accession>A0A8C6B9Q6</accession>
<dbReference type="InterPro" id="IPR036179">
    <property type="entry name" value="Ig-like_dom_sf"/>
</dbReference>
<dbReference type="Ensembl" id="ENSMMNT00015014538.1">
    <property type="protein sequence ID" value="ENSMMNP00015013253.1"/>
    <property type="gene ID" value="ENSMMNG00015009801.1"/>
</dbReference>
<dbReference type="Pfam" id="PF13927">
    <property type="entry name" value="Ig_3"/>
    <property type="match status" value="1"/>
</dbReference>
<keyword evidence="2" id="KW-0732">Signal</keyword>
<dbReference type="GeneTree" id="ENSGT00940000158810"/>
<feature type="chain" id="PRO_5034565007" evidence="2">
    <location>
        <begin position="31"/>
        <end position="150"/>
    </location>
</feature>
<evidence type="ECO:0000313" key="5">
    <source>
        <dbReference type="Proteomes" id="UP000694561"/>
    </source>
</evidence>
<dbReference type="InterPro" id="IPR013783">
    <property type="entry name" value="Ig-like_fold"/>
</dbReference>
<feature type="signal peptide" evidence="2">
    <location>
        <begin position="1"/>
        <end position="30"/>
    </location>
</feature>
<evidence type="ECO:0000256" key="2">
    <source>
        <dbReference type="SAM" id="SignalP"/>
    </source>
</evidence>